<name>A0A9D4QB49_RHISA</name>
<feature type="region of interest" description="Disordered" evidence="1">
    <location>
        <begin position="231"/>
        <end position="272"/>
    </location>
</feature>
<accession>A0A9D4QB49</accession>
<reference evidence="2" key="2">
    <citation type="submission" date="2021-09" db="EMBL/GenBank/DDBJ databases">
        <authorList>
            <person name="Jia N."/>
            <person name="Wang J."/>
            <person name="Shi W."/>
            <person name="Du L."/>
            <person name="Sun Y."/>
            <person name="Zhan W."/>
            <person name="Jiang J."/>
            <person name="Wang Q."/>
            <person name="Zhang B."/>
            <person name="Ji P."/>
            <person name="Sakyi L.B."/>
            <person name="Cui X."/>
            <person name="Yuan T."/>
            <person name="Jiang B."/>
            <person name="Yang W."/>
            <person name="Lam T.T.-Y."/>
            <person name="Chang Q."/>
            <person name="Ding S."/>
            <person name="Wang X."/>
            <person name="Zhu J."/>
            <person name="Ruan X."/>
            <person name="Zhao L."/>
            <person name="Wei J."/>
            <person name="Que T."/>
            <person name="Du C."/>
            <person name="Cheng J."/>
            <person name="Dai P."/>
            <person name="Han X."/>
            <person name="Huang E."/>
            <person name="Gao Y."/>
            <person name="Liu J."/>
            <person name="Shao H."/>
            <person name="Ye R."/>
            <person name="Li L."/>
            <person name="Wei W."/>
            <person name="Wang X."/>
            <person name="Wang C."/>
            <person name="Huo Q."/>
            <person name="Li W."/>
            <person name="Guo W."/>
            <person name="Chen H."/>
            <person name="Chen S."/>
            <person name="Zhou L."/>
            <person name="Zhou L."/>
            <person name="Ni X."/>
            <person name="Tian J."/>
            <person name="Zhou Y."/>
            <person name="Sheng Y."/>
            <person name="Liu T."/>
            <person name="Pan Y."/>
            <person name="Xia L."/>
            <person name="Li J."/>
            <person name="Zhao F."/>
            <person name="Cao W."/>
        </authorList>
    </citation>
    <scope>NUCLEOTIDE SEQUENCE</scope>
    <source>
        <strain evidence="2">Rsan-2018</strain>
        <tissue evidence="2">Larvae</tissue>
    </source>
</reference>
<feature type="region of interest" description="Disordered" evidence="1">
    <location>
        <begin position="50"/>
        <end position="88"/>
    </location>
</feature>
<protein>
    <submittedName>
        <fullName evidence="2">Uncharacterized protein</fullName>
    </submittedName>
</protein>
<evidence type="ECO:0000256" key="1">
    <source>
        <dbReference type="SAM" id="MobiDB-lite"/>
    </source>
</evidence>
<dbReference type="EMBL" id="JABSTV010001247">
    <property type="protein sequence ID" value="KAH7973270.1"/>
    <property type="molecule type" value="Genomic_DNA"/>
</dbReference>
<feature type="region of interest" description="Disordered" evidence="1">
    <location>
        <begin position="100"/>
        <end position="170"/>
    </location>
</feature>
<dbReference type="AlphaFoldDB" id="A0A9D4QB49"/>
<reference evidence="2" key="1">
    <citation type="journal article" date="2020" name="Cell">
        <title>Large-Scale Comparative Analyses of Tick Genomes Elucidate Their Genetic Diversity and Vector Capacities.</title>
        <authorList>
            <consortium name="Tick Genome and Microbiome Consortium (TIGMIC)"/>
            <person name="Jia N."/>
            <person name="Wang J."/>
            <person name="Shi W."/>
            <person name="Du L."/>
            <person name="Sun Y."/>
            <person name="Zhan W."/>
            <person name="Jiang J.F."/>
            <person name="Wang Q."/>
            <person name="Zhang B."/>
            <person name="Ji P."/>
            <person name="Bell-Sakyi L."/>
            <person name="Cui X.M."/>
            <person name="Yuan T.T."/>
            <person name="Jiang B.G."/>
            <person name="Yang W.F."/>
            <person name="Lam T.T."/>
            <person name="Chang Q.C."/>
            <person name="Ding S.J."/>
            <person name="Wang X.J."/>
            <person name="Zhu J.G."/>
            <person name="Ruan X.D."/>
            <person name="Zhao L."/>
            <person name="Wei J.T."/>
            <person name="Ye R.Z."/>
            <person name="Que T.C."/>
            <person name="Du C.H."/>
            <person name="Zhou Y.H."/>
            <person name="Cheng J.X."/>
            <person name="Dai P.F."/>
            <person name="Guo W.B."/>
            <person name="Han X.H."/>
            <person name="Huang E.J."/>
            <person name="Li L.F."/>
            <person name="Wei W."/>
            <person name="Gao Y.C."/>
            <person name="Liu J.Z."/>
            <person name="Shao H.Z."/>
            <person name="Wang X."/>
            <person name="Wang C.C."/>
            <person name="Yang T.C."/>
            <person name="Huo Q.B."/>
            <person name="Li W."/>
            <person name="Chen H.Y."/>
            <person name="Chen S.E."/>
            <person name="Zhou L.G."/>
            <person name="Ni X.B."/>
            <person name="Tian J.H."/>
            <person name="Sheng Y."/>
            <person name="Liu T."/>
            <person name="Pan Y.S."/>
            <person name="Xia L.Y."/>
            <person name="Li J."/>
            <person name="Zhao F."/>
            <person name="Cao W.C."/>
        </authorList>
    </citation>
    <scope>NUCLEOTIDE SEQUENCE</scope>
    <source>
        <strain evidence="2">Rsan-2018</strain>
    </source>
</reference>
<feature type="compositionally biased region" description="Low complexity" evidence="1">
    <location>
        <begin position="257"/>
        <end position="271"/>
    </location>
</feature>
<feature type="compositionally biased region" description="Polar residues" evidence="1">
    <location>
        <begin position="140"/>
        <end position="153"/>
    </location>
</feature>
<comment type="caution">
    <text evidence="2">The sequence shown here is derived from an EMBL/GenBank/DDBJ whole genome shotgun (WGS) entry which is preliminary data.</text>
</comment>
<feature type="compositionally biased region" description="Basic and acidic residues" evidence="1">
    <location>
        <begin position="157"/>
        <end position="168"/>
    </location>
</feature>
<proteinExistence type="predicted"/>
<evidence type="ECO:0000313" key="3">
    <source>
        <dbReference type="Proteomes" id="UP000821837"/>
    </source>
</evidence>
<sequence>MATACSAEYCKRCGIFAHDTVGCDAECKRCGGRHATKECFRKRSYVRRGSTRFPALQQRPGKQNQNRPAQRPGVVIEPTSIETQNPAPVAEEGARLLGQRGVTEKEGPSDAASSPALRDELPESSEEANDTIAEMDLTAGSDSDPSSAETSRFSWPESREVSGHESRSDSWLAANTQRSVWVFKILIFIIKNKVSSSRGWRRSLAGFGQPRKVLNLVYGLPEDIGGAKDIGALFTSGSSTPTSPSPRRPRRDESTDTDSSSGSSPPVTVRSHNPTLARQEITIYFPVPRRPRPYWPSICIASRVFYPRRGAISQQHRDIADKGFTLPVVDNHP</sequence>
<gene>
    <name evidence="2" type="ORF">HPB52_023335</name>
</gene>
<organism evidence="2 3">
    <name type="scientific">Rhipicephalus sanguineus</name>
    <name type="common">Brown dog tick</name>
    <name type="synonym">Ixodes sanguineus</name>
    <dbReference type="NCBI Taxonomy" id="34632"/>
    <lineage>
        <taxon>Eukaryota</taxon>
        <taxon>Metazoa</taxon>
        <taxon>Ecdysozoa</taxon>
        <taxon>Arthropoda</taxon>
        <taxon>Chelicerata</taxon>
        <taxon>Arachnida</taxon>
        <taxon>Acari</taxon>
        <taxon>Parasitiformes</taxon>
        <taxon>Ixodida</taxon>
        <taxon>Ixodoidea</taxon>
        <taxon>Ixodidae</taxon>
        <taxon>Rhipicephalinae</taxon>
        <taxon>Rhipicephalus</taxon>
        <taxon>Rhipicephalus</taxon>
    </lineage>
</organism>
<keyword evidence="3" id="KW-1185">Reference proteome</keyword>
<evidence type="ECO:0000313" key="2">
    <source>
        <dbReference type="EMBL" id="KAH7973270.1"/>
    </source>
</evidence>
<dbReference type="Proteomes" id="UP000821837">
    <property type="component" value="Chromosome 11"/>
</dbReference>